<proteinExistence type="predicted"/>
<feature type="compositionally biased region" description="Basic residues" evidence="1">
    <location>
        <begin position="1"/>
        <end position="12"/>
    </location>
</feature>
<comment type="caution">
    <text evidence="2">The sequence shown here is derived from an EMBL/GenBank/DDBJ whole genome shotgun (WGS) entry which is preliminary data.</text>
</comment>
<gene>
    <name evidence="2" type="ORF">P8C59_005708</name>
</gene>
<organism evidence="2 3">
    <name type="scientific">Phyllachora maydis</name>
    <dbReference type="NCBI Taxonomy" id="1825666"/>
    <lineage>
        <taxon>Eukaryota</taxon>
        <taxon>Fungi</taxon>
        <taxon>Dikarya</taxon>
        <taxon>Ascomycota</taxon>
        <taxon>Pezizomycotina</taxon>
        <taxon>Sordariomycetes</taxon>
        <taxon>Sordariomycetidae</taxon>
        <taxon>Phyllachorales</taxon>
        <taxon>Phyllachoraceae</taxon>
        <taxon>Phyllachora</taxon>
    </lineage>
</organism>
<keyword evidence="3" id="KW-1185">Reference proteome</keyword>
<evidence type="ECO:0000313" key="2">
    <source>
        <dbReference type="EMBL" id="KAK2071271.1"/>
    </source>
</evidence>
<name>A0AAD9I4Y3_9PEZI</name>
<evidence type="ECO:0000256" key="1">
    <source>
        <dbReference type="SAM" id="MobiDB-lite"/>
    </source>
</evidence>
<sequence>MPTRHNSPRPNRRSSTSINDNGRRRQRRQGPLRHGANVLHTIWWETHELWDLVLYGVGDLYYKIRT</sequence>
<evidence type="ECO:0000313" key="3">
    <source>
        <dbReference type="Proteomes" id="UP001217918"/>
    </source>
</evidence>
<accession>A0AAD9I4Y3</accession>
<dbReference type="EMBL" id="JAQQPM010000004">
    <property type="protein sequence ID" value="KAK2071271.1"/>
    <property type="molecule type" value="Genomic_DNA"/>
</dbReference>
<protein>
    <submittedName>
        <fullName evidence="2">Uncharacterized protein</fullName>
    </submittedName>
</protein>
<feature type="region of interest" description="Disordered" evidence="1">
    <location>
        <begin position="1"/>
        <end position="32"/>
    </location>
</feature>
<dbReference type="Proteomes" id="UP001217918">
    <property type="component" value="Unassembled WGS sequence"/>
</dbReference>
<reference evidence="2" key="1">
    <citation type="journal article" date="2023" name="Mol. Plant Microbe Interact.">
        <title>Elucidating the Obligate Nature and Biological Capacity of an Invasive Fungal Corn Pathogen.</title>
        <authorList>
            <person name="MacCready J.S."/>
            <person name="Roggenkamp E.M."/>
            <person name="Gdanetz K."/>
            <person name="Chilvers M.I."/>
        </authorList>
    </citation>
    <scope>NUCLEOTIDE SEQUENCE</scope>
    <source>
        <strain evidence="2">PM02</strain>
    </source>
</reference>
<dbReference type="AlphaFoldDB" id="A0AAD9I4Y3"/>